<dbReference type="EMBL" id="CALOZG010000005">
    <property type="protein sequence ID" value="CAH4028777.1"/>
    <property type="molecule type" value="Genomic_DNA"/>
</dbReference>
<name>A0A9P0THC8_PIEBR</name>
<reference evidence="1" key="1">
    <citation type="submission" date="2022-05" db="EMBL/GenBank/DDBJ databases">
        <authorList>
            <person name="Okamura Y."/>
        </authorList>
    </citation>
    <scope>NUCLEOTIDE SEQUENCE</scope>
</reference>
<proteinExistence type="predicted"/>
<keyword evidence="2" id="KW-1185">Reference proteome</keyword>
<accession>A0A9P0THC8</accession>
<evidence type="ECO:0000313" key="1">
    <source>
        <dbReference type="EMBL" id="CAH4028777.1"/>
    </source>
</evidence>
<sequence>MSRRELLRALTVRFTPLLHIDWPCHTNLSFNFGPTISRVVLIDFNPGRSLKLNGIYSAYIKRCAHNAAVK</sequence>
<dbReference type="AlphaFoldDB" id="A0A9P0THC8"/>
<evidence type="ECO:0000313" key="2">
    <source>
        <dbReference type="Proteomes" id="UP001152562"/>
    </source>
</evidence>
<organism evidence="1 2">
    <name type="scientific">Pieris brassicae</name>
    <name type="common">White butterfly</name>
    <name type="synonym">Large white butterfly</name>
    <dbReference type="NCBI Taxonomy" id="7116"/>
    <lineage>
        <taxon>Eukaryota</taxon>
        <taxon>Metazoa</taxon>
        <taxon>Ecdysozoa</taxon>
        <taxon>Arthropoda</taxon>
        <taxon>Hexapoda</taxon>
        <taxon>Insecta</taxon>
        <taxon>Pterygota</taxon>
        <taxon>Neoptera</taxon>
        <taxon>Endopterygota</taxon>
        <taxon>Lepidoptera</taxon>
        <taxon>Glossata</taxon>
        <taxon>Ditrysia</taxon>
        <taxon>Papilionoidea</taxon>
        <taxon>Pieridae</taxon>
        <taxon>Pierinae</taxon>
        <taxon>Pieris</taxon>
    </lineage>
</organism>
<protein>
    <submittedName>
        <fullName evidence="1">Uncharacterized protein</fullName>
    </submittedName>
</protein>
<comment type="caution">
    <text evidence="1">The sequence shown here is derived from an EMBL/GenBank/DDBJ whole genome shotgun (WGS) entry which is preliminary data.</text>
</comment>
<dbReference type="Proteomes" id="UP001152562">
    <property type="component" value="Unassembled WGS sequence"/>
</dbReference>
<gene>
    <name evidence="1" type="ORF">PIBRA_LOCUS5580</name>
</gene>